<keyword evidence="3" id="KW-1185">Reference proteome</keyword>
<sequence>MGHRTHHRSRTGLARSRMRAPTDRSKYISIVINDDGHLPCTTLDTGPGAVFPRRHSLASSMDCNCNSVRERGDRSDTDLPQWRLGDEPSGREQRVLEYLPGRPSNVIAACPLLHIAQQVYVPPSSVRYRKHGTSE</sequence>
<feature type="region of interest" description="Disordered" evidence="1">
    <location>
        <begin position="1"/>
        <end position="21"/>
    </location>
</feature>
<name>A0A0G4IIM1_PLABS</name>
<dbReference type="AlphaFoldDB" id="A0A0G4IIM1"/>
<gene>
    <name evidence="2" type="ORF">PBRA_003775</name>
</gene>
<reference evidence="2 3" key="1">
    <citation type="submission" date="2015-02" db="EMBL/GenBank/DDBJ databases">
        <authorList>
            <person name="Chooi Y.-H."/>
        </authorList>
    </citation>
    <scope>NUCLEOTIDE SEQUENCE [LARGE SCALE GENOMIC DNA]</scope>
    <source>
        <strain evidence="2">E3</strain>
    </source>
</reference>
<organism evidence="2 3">
    <name type="scientific">Plasmodiophora brassicae</name>
    <name type="common">Clubroot disease agent</name>
    <dbReference type="NCBI Taxonomy" id="37360"/>
    <lineage>
        <taxon>Eukaryota</taxon>
        <taxon>Sar</taxon>
        <taxon>Rhizaria</taxon>
        <taxon>Endomyxa</taxon>
        <taxon>Phytomyxea</taxon>
        <taxon>Plasmodiophorida</taxon>
        <taxon>Plasmodiophoridae</taxon>
        <taxon>Plasmodiophora</taxon>
    </lineage>
</organism>
<evidence type="ECO:0000313" key="3">
    <source>
        <dbReference type="Proteomes" id="UP000039324"/>
    </source>
</evidence>
<dbReference type="EMBL" id="CDSF01000002">
    <property type="protein sequence ID" value="CEO94962.1"/>
    <property type="molecule type" value="Genomic_DNA"/>
</dbReference>
<evidence type="ECO:0000256" key="1">
    <source>
        <dbReference type="SAM" id="MobiDB-lite"/>
    </source>
</evidence>
<proteinExistence type="predicted"/>
<evidence type="ECO:0000313" key="2">
    <source>
        <dbReference type="EMBL" id="CEO94962.1"/>
    </source>
</evidence>
<feature type="region of interest" description="Disordered" evidence="1">
    <location>
        <begin position="66"/>
        <end position="90"/>
    </location>
</feature>
<dbReference type="Proteomes" id="UP000039324">
    <property type="component" value="Unassembled WGS sequence"/>
</dbReference>
<accession>A0A0G4IIM1</accession>
<protein>
    <submittedName>
        <fullName evidence="2">Uncharacterized protein</fullName>
    </submittedName>
</protein>
<feature type="compositionally biased region" description="Basic residues" evidence="1">
    <location>
        <begin position="1"/>
        <end position="10"/>
    </location>
</feature>
<feature type="compositionally biased region" description="Basic and acidic residues" evidence="1">
    <location>
        <begin position="68"/>
        <end position="77"/>
    </location>
</feature>